<evidence type="ECO:0000313" key="2">
    <source>
        <dbReference type="Proteomes" id="UP001165122"/>
    </source>
</evidence>
<dbReference type="PANTHER" id="PTHR15002:SF0">
    <property type="entry name" value="RIBOSOMAL BIOGENESIS PROTEIN LAS1L"/>
    <property type="match status" value="1"/>
</dbReference>
<evidence type="ECO:0008006" key="3">
    <source>
        <dbReference type="Google" id="ProtNLM"/>
    </source>
</evidence>
<protein>
    <recommendedName>
        <fullName evidence="3">Las1-like protein</fullName>
    </recommendedName>
</protein>
<dbReference type="PANTHER" id="PTHR15002">
    <property type="entry name" value="RIBOSOMAL BIOGENESIS PROTEIN LAS1L"/>
    <property type="match status" value="1"/>
</dbReference>
<dbReference type="AlphaFoldDB" id="A0A9W7FIC5"/>
<dbReference type="GO" id="GO:0000470">
    <property type="term" value="P:maturation of LSU-rRNA"/>
    <property type="evidence" value="ECO:0007669"/>
    <property type="project" value="TreeGrafter"/>
</dbReference>
<dbReference type="GO" id="GO:0004519">
    <property type="term" value="F:endonuclease activity"/>
    <property type="evidence" value="ECO:0007669"/>
    <property type="project" value="InterPro"/>
</dbReference>
<dbReference type="InterPro" id="IPR007174">
    <property type="entry name" value="Las1"/>
</dbReference>
<dbReference type="GO" id="GO:0030687">
    <property type="term" value="C:preribosome, large subunit precursor"/>
    <property type="evidence" value="ECO:0007669"/>
    <property type="project" value="TreeGrafter"/>
</dbReference>
<dbReference type="OrthoDB" id="10263222at2759"/>
<accession>A0A9W7FIC5</accession>
<comment type="caution">
    <text evidence="1">The sequence shown here is derived from an EMBL/GenBank/DDBJ whole genome shotgun (WGS) entry which is preliminary data.</text>
</comment>
<dbReference type="Proteomes" id="UP001165122">
    <property type="component" value="Unassembled WGS sequence"/>
</dbReference>
<name>A0A9W7FIC5_9STRA</name>
<dbReference type="GO" id="GO:0000460">
    <property type="term" value="P:maturation of 5.8S rRNA"/>
    <property type="evidence" value="ECO:0007669"/>
    <property type="project" value="TreeGrafter"/>
</dbReference>
<keyword evidence="2" id="KW-1185">Reference proteome</keyword>
<sequence length="498" mass="54685">MSSSKSKPNPQSQTITPWRDHLEFTSCAAALRSAVPLLNATKLGAPTPPDFDATLAYNTLACGIRTTSIWRRRSPSRLPHSIETTSKLCDAILLDTSNSNLSAPSLSSMYGLALMRGVNGLTDVSNQKGGSASSVSSIAQSLNLPSWLVDLRHDISHNDLPTLPCLRVASLQFLEFLFERFWDVKTSQISAAVTGVNSLLSQYKSASKRNESTREICKSLATSPRSVVTSCSINFLVYDGDCSSNTPNTATSQYKRGALIPGNPSTILCDEKGFEYILKRYKQIIIELQLTEDDFPSLLVVEIVGLMVSIEESGEKDSSADRVAWFALKWLEYLSSREYASSFDSGLAVSSKGVNLREKAQSKWKLGEKQFMGEGIRSRSIGIPFNGILDGLEGRGGAGSRKIEQRFQGILGAGRRSFKRRRVGWEGGGEGGEVGGAEEGEDDREITLEEMEAMMCEQQQQQQQSSVDEKEAKSAVFESIGWEIISEEDYEEISVRTF</sequence>
<dbReference type="Pfam" id="PF04031">
    <property type="entry name" value="Las1"/>
    <property type="match status" value="1"/>
</dbReference>
<dbReference type="EMBL" id="BRXW01000178">
    <property type="protein sequence ID" value="GMI12566.1"/>
    <property type="molecule type" value="Genomic_DNA"/>
</dbReference>
<organism evidence="1 2">
    <name type="scientific">Triparma laevis f. longispina</name>
    <dbReference type="NCBI Taxonomy" id="1714387"/>
    <lineage>
        <taxon>Eukaryota</taxon>
        <taxon>Sar</taxon>
        <taxon>Stramenopiles</taxon>
        <taxon>Ochrophyta</taxon>
        <taxon>Bolidophyceae</taxon>
        <taxon>Parmales</taxon>
        <taxon>Triparmaceae</taxon>
        <taxon>Triparma</taxon>
    </lineage>
</organism>
<evidence type="ECO:0000313" key="1">
    <source>
        <dbReference type="EMBL" id="GMI12566.1"/>
    </source>
</evidence>
<reference evidence="2" key="1">
    <citation type="journal article" date="2023" name="Commun. Biol.">
        <title>Genome analysis of Parmales, the sister group of diatoms, reveals the evolutionary specialization of diatoms from phago-mixotrophs to photoautotrophs.</title>
        <authorList>
            <person name="Ban H."/>
            <person name="Sato S."/>
            <person name="Yoshikawa S."/>
            <person name="Yamada K."/>
            <person name="Nakamura Y."/>
            <person name="Ichinomiya M."/>
            <person name="Sato N."/>
            <person name="Blanc-Mathieu R."/>
            <person name="Endo H."/>
            <person name="Kuwata A."/>
            <person name="Ogata H."/>
        </authorList>
    </citation>
    <scope>NUCLEOTIDE SEQUENCE [LARGE SCALE GENOMIC DNA]</scope>
    <source>
        <strain evidence="2">NIES 3700</strain>
    </source>
</reference>
<proteinExistence type="predicted"/>
<gene>
    <name evidence="1" type="ORF">TrLO_g12993</name>
</gene>
<dbReference type="GO" id="GO:0090730">
    <property type="term" value="C:Las1 complex"/>
    <property type="evidence" value="ECO:0007669"/>
    <property type="project" value="InterPro"/>
</dbReference>